<dbReference type="GO" id="GO:0004030">
    <property type="term" value="F:aldehyde dehydrogenase [NAD(P)+] activity"/>
    <property type="evidence" value="ECO:0007669"/>
    <property type="project" value="UniProtKB-ARBA"/>
</dbReference>
<evidence type="ECO:0000256" key="3">
    <source>
        <dbReference type="PROSITE-ProRule" id="PRU10007"/>
    </source>
</evidence>
<dbReference type="FunFam" id="3.40.309.10:FF:000010">
    <property type="entry name" value="Gamma-aminobutyraldehyde dehydrogenase"/>
    <property type="match status" value="1"/>
</dbReference>
<keyword evidence="1 4" id="KW-0560">Oxidoreductase</keyword>
<dbReference type="InterPro" id="IPR016161">
    <property type="entry name" value="Ald_DH/histidinol_DH"/>
</dbReference>
<dbReference type="InterPro" id="IPR029510">
    <property type="entry name" value="Ald_DH_CS_GLU"/>
</dbReference>
<keyword evidence="2" id="KW-0520">NAD</keyword>
<dbReference type="InterPro" id="IPR016162">
    <property type="entry name" value="Ald_DH_N"/>
</dbReference>
<dbReference type="EMBL" id="CP040077">
    <property type="protein sequence ID" value="QCP49078.1"/>
    <property type="molecule type" value="Genomic_DNA"/>
</dbReference>
<dbReference type="InterPro" id="IPR015590">
    <property type="entry name" value="Aldehyde_DH_dom"/>
</dbReference>
<name>A0A4P8IJU0_9BURK</name>
<evidence type="ECO:0000256" key="2">
    <source>
        <dbReference type="ARBA" id="ARBA00023027"/>
    </source>
</evidence>
<dbReference type="Gene3D" id="3.40.309.10">
    <property type="entry name" value="Aldehyde Dehydrogenase, Chain A, domain 2"/>
    <property type="match status" value="1"/>
</dbReference>
<comment type="similarity">
    <text evidence="4">Belongs to the aldehyde dehydrogenase family.</text>
</comment>
<protein>
    <submittedName>
        <fullName evidence="6">Gamma-aminobutyraldehyde dehydrogenase</fullName>
    </submittedName>
</protein>
<sequence length="475" mass="50092">MQTMNLINGELVVGDGESLSVVNPATGESIVNVSEASTEQVNAAAAAAAAAFPRWSATPPSTRAGYLLALAAAIEEHSEELAALESLNCGKPLHSTRSDELPLIVDVIRFMAGAARCVSGSNAGEYVSGFTSMIRRDPVGVVGSIAPWNYPLMMAAWKLAPALAAGCPVVLKPSELTPLTTLRVAGLAAGLFPKGVVNVVVGRGATTGNALISNRLLDMVSLTGGPATASRILQASSQHLVHTHMELGGKAPVIVFSDADMTAVVEGIRGVSFFNAGQDCAQPCRLYVEEKVYDNFVADLASRVASIALGSPKDPRTEMGPLISERHRQHVAGFVDRARALGHTEILTGGREVWGDGYFYEPTIVANARQGDEIVQREVFGPVISVTRFSGAEQAIQYANDSAYGLASSIWTRDVGNAMKIASRLRCGMTWVNAHGIATAEMPHGGMKASGYGSDMSVYALENYTTVRHVQISHA</sequence>
<evidence type="ECO:0000259" key="5">
    <source>
        <dbReference type="Pfam" id="PF00171"/>
    </source>
</evidence>
<reference evidence="6 7" key="1">
    <citation type="submission" date="2019-05" db="EMBL/GenBank/DDBJ databases">
        <title>Burkholderia sp. DHOD12, isolated from subtropical forest soil.</title>
        <authorList>
            <person name="Gao Z.-H."/>
            <person name="Qiu L.-H."/>
        </authorList>
    </citation>
    <scope>NUCLEOTIDE SEQUENCE [LARGE SCALE GENOMIC DNA]</scope>
    <source>
        <strain evidence="6 7">DHOD12</strain>
    </source>
</reference>
<dbReference type="Proteomes" id="UP000298656">
    <property type="component" value="Chromosome 1"/>
</dbReference>
<dbReference type="AlphaFoldDB" id="A0A4P8IJU0"/>
<dbReference type="Pfam" id="PF00171">
    <property type="entry name" value="Aldedh"/>
    <property type="match status" value="1"/>
</dbReference>
<proteinExistence type="inferred from homology"/>
<evidence type="ECO:0000313" key="7">
    <source>
        <dbReference type="Proteomes" id="UP000298656"/>
    </source>
</evidence>
<evidence type="ECO:0000313" key="6">
    <source>
        <dbReference type="EMBL" id="QCP49078.1"/>
    </source>
</evidence>
<gene>
    <name evidence="6" type="ORF">FAZ95_07715</name>
</gene>
<dbReference type="PANTHER" id="PTHR11699">
    <property type="entry name" value="ALDEHYDE DEHYDROGENASE-RELATED"/>
    <property type="match status" value="1"/>
</dbReference>
<dbReference type="OrthoDB" id="6187633at2"/>
<dbReference type="KEGG" id="tvl:FAZ95_07715"/>
<feature type="active site" evidence="3">
    <location>
        <position position="246"/>
    </location>
</feature>
<dbReference type="PROSITE" id="PS00687">
    <property type="entry name" value="ALDEHYDE_DEHYDR_GLU"/>
    <property type="match status" value="1"/>
</dbReference>
<evidence type="ECO:0000256" key="1">
    <source>
        <dbReference type="ARBA" id="ARBA00023002"/>
    </source>
</evidence>
<dbReference type="SUPFAM" id="SSF53720">
    <property type="entry name" value="ALDH-like"/>
    <property type="match status" value="1"/>
</dbReference>
<evidence type="ECO:0000256" key="4">
    <source>
        <dbReference type="RuleBase" id="RU003345"/>
    </source>
</evidence>
<dbReference type="Gene3D" id="3.40.605.10">
    <property type="entry name" value="Aldehyde Dehydrogenase, Chain A, domain 1"/>
    <property type="match status" value="1"/>
</dbReference>
<accession>A0A4P8IJU0</accession>
<dbReference type="NCBIfam" id="NF010000">
    <property type="entry name" value="PRK13473.1"/>
    <property type="match status" value="1"/>
</dbReference>
<keyword evidence="7" id="KW-1185">Reference proteome</keyword>
<organism evidence="6 7">
    <name type="scientific">Trinickia violacea</name>
    <dbReference type="NCBI Taxonomy" id="2571746"/>
    <lineage>
        <taxon>Bacteria</taxon>
        <taxon>Pseudomonadati</taxon>
        <taxon>Pseudomonadota</taxon>
        <taxon>Betaproteobacteria</taxon>
        <taxon>Burkholderiales</taxon>
        <taxon>Burkholderiaceae</taxon>
        <taxon>Trinickia</taxon>
    </lineage>
</organism>
<dbReference type="FunFam" id="3.40.605.10:FF:000001">
    <property type="entry name" value="Aldehyde dehydrogenase 1"/>
    <property type="match status" value="1"/>
</dbReference>
<dbReference type="InterPro" id="IPR016163">
    <property type="entry name" value="Ald_DH_C"/>
</dbReference>
<feature type="domain" description="Aldehyde dehydrogenase" evidence="5">
    <location>
        <begin position="16"/>
        <end position="470"/>
    </location>
</feature>